<organism evidence="6 7">
    <name type="scientific">Qipengyuania oceanensis</name>
    <dbReference type="NCBI Taxonomy" id="1463597"/>
    <lineage>
        <taxon>Bacteria</taxon>
        <taxon>Pseudomonadati</taxon>
        <taxon>Pseudomonadota</taxon>
        <taxon>Alphaproteobacteria</taxon>
        <taxon>Sphingomonadales</taxon>
        <taxon>Erythrobacteraceae</taxon>
        <taxon>Qipengyuania</taxon>
    </lineage>
</organism>
<dbReference type="Proteomes" id="UP000445582">
    <property type="component" value="Unassembled WGS sequence"/>
</dbReference>
<name>A0A844YH97_9SPHN</name>
<evidence type="ECO:0000256" key="2">
    <source>
        <dbReference type="ARBA" id="ARBA00022452"/>
    </source>
</evidence>
<feature type="compositionally biased region" description="Acidic residues" evidence="4">
    <location>
        <begin position="78"/>
        <end position="94"/>
    </location>
</feature>
<gene>
    <name evidence="6" type="ORF">GRI48_05210</name>
</gene>
<dbReference type="Pfam" id="PF01103">
    <property type="entry name" value="Omp85"/>
    <property type="match status" value="1"/>
</dbReference>
<protein>
    <submittedName>
        <fullName evidence="6">BamA/TamA family outer membrane protein</fullName>
    </submittedName>
</protein>
<proteinExistence type="predicted"/>
<dbReference type="PANTHER" id="PTHR12815">
    <property type="entry name" value="SORTING AND ASSEMBLY MACHINERY SAMM50 PROTEIN FAMILY MEMBER"/>
    <property type="match status" value="1"/>
</dbReference>
<comment type="caution">
    <text evidence="6">The sequence shown here is derived from an EMBL/GenBank/DDBJ whole genome shotgun (WGS) entry which is preliminary data.</text>
</comment>
<evidence type="ECO:0000256" key="1">
    <source>
        <dbReference type="ARBA" id="ARBA00004370"/>
    </source>
</evidence>
<evidence type="ECO:0000259" key="5">
    <source>
        <dbReference type="Pfam" id="PF01103"/>
    </source>
</evidence>
<keyword evidence="2" id="KW-0812">Transmembrane</keyword>
<evidence type="ECO:0000256" key="4">
    <source>
        <dbReference type="SAM" id="MobiDB-lite"/>
    </source>
</evidence>
<dbReference type="EMBL" id="WTYN01000001">
    <property type="protein sequence ID" value="MXO62408.1"/>
    <property type="molecule type" value="Genomic_DNA"/>
</dbReference>
<dbReference type="InterPro" id="IPR039910">
    <property type="entry name" value="D15-like"/>
</dbReference>
<feature type="domain" description="Bacterial surface antigen (D15)" evidence="5">
    <location>
        <begin position="437"/>
        <end position="732"/>
    </location>
</feature>
<dbReference type="Gene3D" id="2.40.160.50">
    <property type="entry name" value="membrane protein fhac: a member of the omp85/tpsb transporter family"/>
    <property type="match status" value="1"/>
</dbReference>
<keyword evidence="3" id="KW-0472">Membrane</keyword>
<dbReference type="GO" id="GO:0019867">
    <property type="term" value="C:outer membrane"/>
    <property type="evidence" value="ECO:0007669"/>
    <property type="project" value="InterPro"/>
</dbReference>
<evidence type="ECO:0000313" key="6">
    <source>
        <dbReference type="EMBL" id="MXO62408.1"/>
    </source>
</evidence>
<feature type="region of interest" description="Disordered" evidence="4">
    <location>
        <begin position="39"/>
        <end position="99"/>
    </location>
</feature>
<dbReference type="PANTHER" id="PTHR12815:SF42">
    <property type="entry name" value="BACTERIAL SURFACE ANTIGEN (D15) DOMAIN-CONTAINING PROTEIN"/>
    <property type="match status" value="1"/>
</dbReference>
<dbReference type="OrthoDB" id="9769707at2"/>
<keyword evidence="7" id="KW-1185">Reference proteome</keyword>
<evidence type="ECO:0000256" key="3">
    <source>
        <dbReference type="ARBA" id="ARBA00023136"/>
    </source>
</evidence>
<reference evidence="6 7" key="1">
    <citation type="submission" date="2019-12" db="EMBL/GenBank/DDBJ databases">
        <title>Genomic-based taxomic classification of the family Erythrobacteraceae.</title>
        <authorList>
            <person name="Xu L."/>
        </authorList>
    </citation>
    <scope>NUCLEOTIDE SEQUENCE [LARGE SCALE GENOMIC DNA]</scope>
    <source>
        <strain evidence="6 7">MCCC 1A09965</strain>
    </source>
</reference>
<comment type="subcellular location">
    <subcellularLocation>
        <location evidence="1">Membrane</location>
    </subcellularLocation>
</comment>
<dbReference type="AlphaFoldDB" id="A0A844YH97"/>
<dbReference type="Gene3D" id="3.10.20.310">
    <property type="entry name" value="membrane protein fhac"/>
    <property type="match status" value="1"/>
</dbReference>
<sequence>MRPSNRSISSNRLPISDVRFAVSLIALAWVGAGTSVAAAQDREAPPSLEDLIPDSAIDAPEAWAEQVGDDVAPAPPPEDIETDDLPEPDFDSPLEEFPPPPLDLPDETPLAQVEELDPEDFDFAELGEELKDPFADAEVERLSAFLELAFPTDRSLFPIRDEFIDRYQSLSAVEEFDADNKNLATISARAKSDEELLTTLLRAYGYYDSQVVRSVAGALPGDEAAAVRPTVRFAIVPGERYRFGAIDLGDLGSAPDADALRQAFEVRSGDEMSNFRIVEEQFDLDRALGEFGYPFAEIDAPELLVDHDRNEGDLTLAVRPKGKYVFGEVTSSMPDFLSGKHFGTIARFEPGDVFQRSLQMDLRRAVTATGLVSSVEVTPREVTPPVGDEPGVVAMDVAITKAKLRTIAGAIGYGSEEGFRLQASWEHRNFFPPEGAIRARAIAGTQEQLAGITYRRNNFRGRDRVLNIDAYARSFDNDVYQADTAALVGSYEQASTLLFQKPLSWSIGMELVATDERDAKVKGGKNPRQTYLIAALPASVLVDASDDLLDPTKGFRIGARLSPEVSRVSGSQSTYLSAQVDGSYYKQINERIVLAGRTRIGTIVGADTFQIAPSRRLYAGGGSSVRGYGYQQIGPRNGVGDPNGGRSLVELSAEARIRTRFFDGALGVVPFIDAGSVSRSTMPDLDRIKIGAGVGVRYYTGFGPLRVDVGFPLNPGPDDSFVAVYVSLGQAF</sequence>
<dbReference type="InterPro" id="IPR000184">
    <property type="entry name" value="Bac_surfAg_D15"/>
</dbReference>
<evidence type="ECO:0000313" key="7">
    <source>
        <dbReference type="Proteomes" id="UP000445582"/>
    </source>
</evidence>
<accession>A0A844YH97</accession>
<keyword evidence="2" id="KW-1134">Transmembrane beta strand</keyword>